<dbReference type="EMBL" id="CAAALY010254246">
    <property type="protein sequence ID" value="VEL37181.1"/>
    <property type="molecule type" value="Genomic_DNA"/>
</dbReference>
<reference evidence="2" key="1">
    <citation type="submission" date="2018-11" db="EMBL/GenBank/DDBJ databases">
        <authorList>
            <consortium name="Pathogen Informatics"/>
        </authorList>
    </citation>
    <scope>NUCLEOTIDE SEQUENCE</scope>
</reference>
<feature type="compositionally biased region" description="Basic and acidic residues" evidence="1">
    <location>
        <begin position="170"/>
        <end position="179"/>
    </location>
</feature>
<name>A0A3S5C5R7_9PLAT</name>
<dbReference type="GO" id="GO:0005737">
    <property type="term" value="C:cytoplasm"/>
    <property type="evidence" value="ECO:0007669"/>
    <property type="project" value="TreeGrafter"/>
</dbReference>
<feature type="compositionally biased region" description="Polar residues" evidence="1">
    <location>
        <begin position="156"/>
        <end position="169"/>
    </location>
</feature>
<evidence type="ECO:0000313" key="2">
    <source>
        <dbReference type="EMBL" id="VEL37181.1"/>
    </source>
</evidence>
<evidence type="ECO:0000256" key="1">
    <source>
        <dbReference type="SAM" id="MobiDB-lite"/>
    </source>
</evidence>
<dbReference type="GO" id="GO:0004620">
    <property type="term" value="F:phospholipase activity"/>
    <property type="evidence" value="ECO:0007669"/>
    <property type="project" value="TreeGrafter"/>
</dbReference>
<proteinExistence type="predicted"/>
<protein>
    <recommendedName>
        <fullName evidence="4">DDHD domain-containing protein</fullName>
    </recommendedName>
</protein>
<feature type="region of interest" description="Disordered" evidence="1">
    <location>
        <begin position="148"/>
        <end position="180"/>
    </location>
</feature>
<sequence>MLGRVEFLPVVWHTALHSGSPDNLDAQLARVSLRTVPRLRDCLNHCLTDVLFYTGLRYRRFVLKTVAHKITELQRRFLARNPDFVGTFSILGHSLGAVVGFDLLAAQHCGLDSNSLKPQPSHYNDSSEVACGDGESCKKKDLMVFDHPSPDRSLSKGESSSHTILNNEKSGSKPEHSAERMPSIIGQDEGSMPISNTILPWNSNDGYLGPVNATSSRRPLTTGLDPTDFCQPQNEPPPYSAAWQTGPGIPEFGRSDGAPLQTIYPLSMPFTLELDCSTTTNAGCAEAKAERGGVESRIACSYHPGNPDFAALQPCSSSCITPRKWSASHVQDR</sequence>
<dbReference type="AlphaFoldDB" id="A0A3S5C5R7"/>
<organism evidence="2 3">
    <name type="scientific">Protopolystoma xenopodis</name>
    <dbReference type="NCBI Taxonomy" id="117903"/>
    <lineage>
        <taxon>Eukaryota</taxon>
        <taxon>Metazoa</taxon>
        <taxon>Spiralia</taxon>
        <taxon>Lophotrochozoa</taxon>
        <taxon>Platyhelminthes</taxon>
        <taxon>Monogenea</taxon>
        <taxon>Polyopisthocotylea</taxon>
        <taxon>Polystomatidea</taxon>
        <taxon>Polystomatidae</taxon>
        <taxon>Protopolystoma</taxon>
    </lineage>
</organism>
<dbReference type="PANTHER" id="PTHR23509">
    <property type="entry name" value="PA-PL1 PHOSPHOLIPASE FAMILY"/>
    <property type="match status" value="1"/>
</dbReference>
<keyword evidence="3" id="KW-1185">Reference proteome</keyword>
<evidence type="ECO:0000313" key="3">
    <source>
        <dbReference type="Proteomes" id="UP000784294"/>
    </source>
</evidence>
<comment type="caution">
    <text evidence="2">The sequence shown here is derived from an EMBL/GenBank/DDBJ whole genome shotgun (WGS) entry which is preliminary data.</text>
</comment>
<dbReference type="Proteomes" id="UP000784294">
    <property type="component" value="Unassembled WGS sequence"/>
</dbReference>
<accession>A0A3S5C5R7</accession>
<dbReference type="OrthoDB" id="6258985at2759"/>
<gene>
    <name evidence="2" type="ORF">PXEA_LOCUS30621</name>
</gene>
<dbReference type="PANTHER" id="PTHR23509:SF10">
    <property type="entry name" value="LD21067P"/>
    <property type="match status" value="1"/>
</dbReference>
<dbReference type="InterPro" id="IPR058055">
    <property type="entry name" value="PA-PLA1"/>
</dbReference>
<evidence type="ECO:0008006" key="4">
    <source>
        <dbReference type="Google" id="ProtNLM"/>
    </source>
</evidence>